<keyword evidence="3 5" id="KW-1133">Transmembrane helix</keyword>
<comment type="caution">
    <text evidence="6">The sequence shown here is derived from an EMBL/GenBank/DDBJ whole genome shotgun (WGS) entry which is preliminary data.</text>
</comment>
<keyword evidence="7" id="KW-1185">Reference proteome</keyword>
<keyword evidence="2 5" id="KW-0812">Transmembrane</keyword>
<dbReference type="EC" id="2.1.1.100" evidence="5"/>
<reference evidence="7" key="1">
    <citation type="submission" date="2024-06" db="EMBL/GenBank/DDBJ databases">
        <title>Multi-omics analyses provide insights into the biosynthesis of the anticancer antibiotic pleurotin in Hohenbuehelia grisea.</title>
        <authorList>
            <person name="Weaver J.A."/>
            <person name="Alberti F."/>
        </authorList>
    </citation>
    <scope>NUCLEOTIDE SEQUENCE [LARGE SCALE GENOMIC DNA]</scope>
    <source>
        <strain evidence="7">T-177</strain>
    </source>
</reference>
<feature type="transmembrane region" description="Helical" evidence="5">
    <location>
        <begin position="106"/>
        <end position="125"/>
    </location>
</feature>
<evidence type="ECO:0000313" key="7">
    <source>
        <dbReference type="Proteomes" id="UP001556367"/>
    </source>
</evidence>
<evidence type="ECO:0000256" key="3">
    <source>
        <dbReference type="ARBA" id="ARBA00022989"/>
    </source>
</evidence>
<keyword evidence="5" id="KW-0808">Transferase</keyword>
<comment type="catalytic activity">
    <reaction evidence="5">
        <text>[protein]-C-terminal S-[(2E,6E)-farnesyl]-L-cysteine + S-adenosyl-L-methionine = [protein]-C-terminal S-[(2E,6E)-farnesyl]-L-cysteine methyl ester + S-adenosyl-L-homocysteine</text>
        <dbReference type="Rhea" id="RHEA:21672"/>
        <dbReference type="Rhea" id="RHEA-COMP:12125"/>
        <dbReference type="Rhea" id="RHEA-COMP:12126"/>
        <dbReference type="ChEBI" id="CHEBI:57856"/>
        <dbReference type="ChEBI" id="CHEBI:59789"/>
        <dbReference type="ChEBI" id="CHEBI:90510"/>
        <dbReference type="ChEBI" id="CHEBI:90511"/>
        <dbReference type="EC" id="2.1.1.100"/>
    </reaction>
</comment>
<feature type="transmembrane region" description="Helical" evidence="5">
    <location>
        <begin position="237"/>
        <end position="254"/>
    </location>
</feature>
<organism evidence="6 7">
    <name type="scientific">Hohenbuehelia grisea</name>
    <dbReference type="NCBI Taxonomy" id="104357"/>
    <lineage>
        <taxon>Eukaryota</taxon>
        <taxon>Fungi</taxon>
        <taxon>Dikarya</taxon>
        <taxon>Basidiomycota</taxon>
        <taxon>Agaricomycotina</taxon>
        <taxon>Agaricomycetes</taxon>
        <taxon>Agaricomycetidae</taxon>
        <taxon>Agaricales</taxon>
        <taxon>Pleurotineae</taxon>
        <taxon>Pleurotaceae</taxon>
        <taxon>Hohenbuehelia</taxon>
    </lineage>
</organism>
<evidence type="ECO:0000313" key="6">
    <source>
        <dbReference type="EMBL" id="KAL0950388.1"/>
    </source>
</evidence>
<dbReference type="PANTHER" id="PTHR12714:SF9">
    <property type="entry name" value="PROTEIN-S-ISOPRENYLCYSTEINE O-METHYLTRANSFERASE"/>
    <property type="match status" value="1"/>
</dbReference>
<comment type="subcellular location">
    <subcellularLocation>
        <location evidence="5">Endoplasmic reticulum membrane</location>
        <topology evidence="5">Multi-pass membrane protein</topology>
    </subcellularLocation>
    <subcellularLocation>
        <location evidence="1">Membrane</location>
        <topology evidence="1">Multi-pass membrane protein</topology>
    </subcellularLocation>
</comment>
<dbReference type="PANTHER" id="PTHR12714">
    <property type="entry name" value="PROTEIN-S ISOPRENYLCYSTEINE O-METHYLTRANSFERASE"/>
    <property type="match status" value="1"/>
</dbReference>
<dbReference type="Pfam" id="PF04140">
    <property type="entry name" value="ICMT"/>
    <property type="match status" value="1"/>
</dbReference>
<keyword evidence="5" id="KW-0489">Methyltransferase</keyword>
<evidence type="ECO:0000256" key="5">
    <source>
        <dbReference type="RuleBase" id="RU362022"/>
    </source>
</evidence>
<comment type="similarity">
    <text evidence="5">Belongs to the class VI-like SAM-binding methyltransferase superfamily. Isoprenylcysteine carboxyl methyltransferase family.</text>
</comment>
<dbReference type="Gene3D" id="1.20.120.1630">
    <property type="match status" value="1"/>
</dbReference>
<sequence length="288" mass="32266">MSLSAFSHRIGITTIQLTRISAVSALKEGSWLLLLIIAALSIPLPNITMSVLVRPVSLIIGALCYRACLTPPTPPPESVDKVYKAAYTQGVFEKFVRALSFMSRTLVVAMFLCDLAVTLALAYPREPPTAFFRNMCPSPPSNTNALLSVSFPFIVGLALCMSATALRLWCYRTLGRFFTFEVTLKPAHTLVTEGPYAYTRHPSYTGIFIIFVGVWGMLFSENGWIRQCGVMSSPMGLGVRLWLCIAVWTVYGLWQRTRIEDKNLRQRFGKVWDSYARDVPYRLIPGLY</sequence>
<dbReference type="EMBL" id="JASNQZ010000012">
    <property type="protein sequence ID" value="KAL0950388.1"/>
    <property type="molecule type" value="Genomic_DNA"/>
</dbReference>
<evidence type="ECO:0000256" key="2">
    <source>
        <dbReference type="ARBA" id="ARBA00022692"/>
    </source>
</evidence>
<name>A0ABR3J430_9AGAR</name>
<proteinExistence type="inferred from homology"/>
<evidence type="ECO:0000256" key="4">
    <source>
        <dbReference type="ARBA" id="ARBA00023136"/>
    </source>
</evidence>
<protein>
    <recommendedName>
        <fullName evidence="5">Protein-S-isoprenylcysteine O-methyltransferase</fullName>
        <ecNumber evidence="5">2.1.1.100</ecNumber>
    </recommendedName>
</protein>
<keyword evidence="4 5" id="KW-0472">Membrane</keyword>
<keyword evidence="5" id="KW-0256">Endoplasmic reticulum</keyword>
<feature type="transmembrane region" description="Helical" evidence="5">
    <location>
        <begin position="204"/>
        <end position="225"/>
    </location>
</feature>
<feature type="transmembrane region" description="Helical" evidence="5">
    <location>
        <begin position="31"/>
        <end position="53"/>
    </location>
</feature>
<feature type="transmembrane region" description="Helical" evidence="5">
    <location>
        <begin position="145"/>
        <end position="169"/>
    </location>
</feature>
<dbReference type="InterPro" id="IPR007269">
    <property type="entry name" value="ICMT_MeTrfase"/>
</dbReference>
<evidence type="ECO:0000256" key="1">
    <source>
        <dbReference type="ARBA" id="ARBA00004141"/>
    </source>
</evidence>
<dbReference type="Proteomes" id="UP001556367">
    <property type="component" value="Unassembled WGS sequence"/>
</dbReference>
<gene>
    <name evidence="6" type="ORF">HGRIS_010348</name>
</gene>
<keyword evidence="5" id="KW-0949">S-adenosyl-L-methionine</keyword>
<accession>A0ABR3J430</accession>